<comment type="caution">
    <text evidence="2">The sequence shown here is derived from an EMBL/GenBank/DDBJ whole genome shotgun (WGS) entry which is preliminary data.</text>
</comment>
<evidence type="ECO:0008006" key="4">
    <source>
        <dbReference type="Google" id="ProtNLM"/>
    </source>
</evidence>
<organism evidence="2 3">
    <name type="scientific">Nocardioides kongjuensis</name>
    <dbReference type="NCBI Taxonomy" id="349522"/>
    <lineage>
        <taxon>Bacteria</taxon>
        <taxon>Bacillati</taxon>
        <taxon>Actinomycetota</taxon>
        <taxon>Actinomycetes</taxon>
        <taxon>Propionibacteriales</taxon>
        <taxon>Nocardioidaceae</taxon>
        <taxon>Nocardioides</taxon>
    </lineage>
</organism>
<keyword evidence="1" id="KW-0732">Signal</keyword>
<sequence>MTLFSARHTVAGISLGALAALGLVSVPSTAHAAVEEGQIGGVHSISGWNCDGDATGVDPDTLPWTDNNVPVSKGTSASSTFTGGEGGSAVAAISTNASITSSPLGAGPATITGTATASASALPSGSETDCDVNANASAMAQGGFTLSEPTWVTVSATGQGQRQGRAFGTSLVGISSAELFDSSLENFLFFGGDGLMVSAGNRGSATSSTLLQPGKYAVAFGSFAYAATMDNLPGTLSTAVGGSATYTGNFKIEFAKPGSSSPVSGKGASKVLFGERDCVGGNVAVNLSKKTVKKAKRVAIRVNGAAGPVLGGKKLKGRHPKAKTILVPTSVTGVTKVKVKITLENGRRVQATRSYLPCK</sequence>
<evidence type="ECO:0000313" key="2">
    <source>
        <dbReference type="EMBL" id="NYD33121.1"/>
    </source>
</evidence>
<feature type="signal peptide" evidence="1">
    <location>
        <begin position="1"/>
        <end position="32"/>
    </location>
</feature>
<evidence type="ECO:0000256" key="1">
    <source>
        <dbReference type="SAM" id="SignalP"/>
    </source>
</evidence>
<keyword evidence="3" id="KW-1185">Reference proteome</keyword>
<feature type="chain" id="PRO_5032622711" description="Ig-like domain repeat protein" evidence="1">
    <location>
        <begin position="33"/>
        <end position="359"/>
    </location>
</feature>
<dbReference type="EMBL" id="JACCBF010000001">
    <property type="protein sequence ID" value="NYD33121.1"/>
    <property type="molecule type" value="Genomic_DNA"/>
</dbReference>
<dbReference type="AlphaFoldDB" id="A0A852RHX0"/>
<dbReference type="Proteomes" id="UP000582231">
    <property type="component" value="Unassembled WGS sequence"/>
</dbReference>
<evidence type="ECO:0000313" key="3">
    <source>
        <dbReference type="Proteomes" id="UP000582231"/>
    </source>
</evidence>
<accession>A0A852RHX0</accession>
<protein>
    <recommendedName>
        <fullName evidence="4">Ig-like domain repeat protein</fullName>
    </recommendedName>
</protein>
<gene>
    <name evidence="2" type="ORF">BJ958_004667</name>
</gene>
<proteinExistence type="predicted"/>
<name>A0A852RHX0_9ACTN</name>
<reference evidence="2 3" key="1">
    <citation type="submission" date="2020-07" db="EMBL/GenBank/DDBJ databases">
        <title>Sequencing the genomes of 1000 actinobacteria strains.</title>
        <authorList>
            <person name="Klenk H.-P."/>
        </authorList>
    </citation>
    <scope>NUCLEOTIDE SEQUENCE [LARGE SCALE GENOMIC DNA]</scope>
    <source>
        <strain evidence="2 3">DSM 19082</strain>
    </source>
</reference>
<dbReference type="RefSeq" id="WP_179729212.1">
    <property type="nucleotide sequence ID" value="NZ_BAABEF010000001.1"/>
</dbReference>